<feature type="region of interest" description="Disordered" evidence="1">
    <location>
        <begin position="49"/>
        <end position="84"/>
    </location>
</feature>
<dbReference type="STRING" id="640511.BC1002_6535"/>
<evidence type="ECO:0000256" key="1">
    <source>
        <dbReference type="SAM" id="MobiDB-lite"/>
    </source>
</evidence>
<gene>
    <name evidence="2" type="ordered locus">BC1002_6535</name>
</gene>
<evidence type="ECO:0000313" key="2">
    <source>
        <dbReference type="EMBL" id="ADG20376.1"/>
    </source>
</evidence>
<feature type="compositionally biased region" description="Low complexity" evidence="1">
    <location>
        <begin position="53"/>
        <end position="66"/>
    </location>
</feature>
<sequence>MRNPGSKEWARKLVAEYVGERPTKPTNVYRVAYQALGLEFPEGRHEVAPVASATPRQARPVPVPRRAPVEGAWWDTEPAAADSD</sequence>
<name>D5WMD0_PARAM</name>
<dbReference type="KEGG" id="bge:BC1002_6535"/>
<dbReference type="HOGENOM" id="CLU_2521307_0_0_4"/>
<proteinExistence type="predicted"/>
<dbReference type="RefSeq" id="WP_013094163.1">
    <property type="nucleotide sequence ID" value="NC_014119.1"/>
</dbReference>
<organism evidence="2 3">
    <name type="scientific">Paraburkholderia atlantica</name>
    <dbReference type="NCBI Taxonomy" id="2654982"/>
    <lineage>
        <taxon>Bacteria</taxon>
        <taxon>Pseudomonadati</taxon>
        <taxon>Pseudomonadota</taxon>
        <taxon>Betaproteobacteria</taxon>
        <taxon>Burkholderiales</taxon>
        <taxon>Burkholderiaceae</taxon>
        <taxon>Paraburkholderia</taxon>
    </lineage>
</organism>
<evidence type="ECO:0000313" key="3">
    <source>
        <dbReference type="Proteomes" id="UP000002190"/>
    </source>
</evidence>
<reference evidence="3" key="1">
    <citation type="submission" date="2010-04" db="EMBL/GenBank/DDBJ databases">
        <title>Complete sequence of chromosome 3 of Burkholderia sp. CCGE1002.</title>
        <authorList>
            <consortium name="US DOE Joint Genome Institute"/>
            <person name="Lucas S."/>
            <person name="Copeland A."/>
            <person name="Lapidus A."/>
            <person name="Cheng J.-F."/>
            <person name="Bruce D."/>
            <person name="Goodwin L."/>
            <person name="Pitluck S."/>
            <person name="Chertkov O."/>
            <person name="Detter J.C."/>
            <person name="Han C."/>
            <person name="Tapia R."/>
            <person name="Land M."/>
            <person name="Hauser L."/>
            <person name="Kyrpides N."/>
            <person name="Ovchinnikova G."/>
            <person name="Martinez-Romero E."/>
            <person name="Hernandez M.A.R."/>
            <person name="Tiedje J.M."/>
            <person name="Woyke T."/>
        </authorList>
    </citation>
    <scope>NUCLEOTIDE SEQUENCE [LARGE SCALE GENOMIC DNA]</scope>
    <source>
        <strain evidence="3">CCGE1002</strain>
    </source>
</reference>
<dbReference type="AlphaFoldDB" id="D5WMD0"/>
<dbReference type="EMBL" id="CP002015">
    <property type="protein sequence ID" value="ADG20376.1"/>
    <property type="molecule type" value="Genomic_DNA"/>
</dbReference>
<dbReference type="Proteomes" id="UP000002190">
    <property type="component" value="Chromosome 3"/>
</dbReference>
<accession>D5WMD0</accession>
<reference evidence="2 3" key="2">
    <citation type="journal article" date="2012" name="J. Bacteriol.">
        <title>Genome Sequences of Burkholderia sp. Strains CCGE1002 and H160, Isolated from Legume Nodules in Mexico and Brazil.</title>
        <authorList>
            <person name="Ormeno-Orrillo E."/>
            <person name="Rogel M.A."/>
            <person name="Chueire L.M."/>
            <person name="Tiedje J.M."/>
            <person name="Martinez-Romero E."/>
            <person name="Hungria M."/>
        </authorList>
    </citation>
    <scope>NUCLEOTIDE SEQUENCE [LARGE SCALE GENOMIC DNA]</scope>
    <source>
        <strain evidence="2 3">CCGE1002</strain>
    </source>
</reference>
<dbReference type="GeneID" id="301097605"/>
<protein>
    <submittedName>
        <fullName evidence="2">Uncharacterized protein</fullName>
    </submittedName>
</protein>